<dbReference type="AlphaFoldDB" id="A0A820W986"/>
<protein>
    <submittedName>
        <fullName evidence="2">Uncharacterized protein</fullName>
    </submittedName>
</protein>
<dbReference type="Proteomes" id="UP000663866">
    <property type="component" value="Unassembled WGS sequence"/>
</dbReference>
<sequence length="67" mass="7232">MNAEKRASGIDVSARFLNIDLAEGTLLFLSIAVPLMAITTGVMTYRRLNSPTGIPRYGLKLSGVMFA</sequence>
<gene>
    <name evidence="2" type="ORF">OVN521_LOCUS41453</name>
</gene>
<evidence type="ECO:0000313" key="3">
    <source>
        <dbReference type="Proteomes" id="UP000663866"/>
    </source>
</evidence>
<evidence type="ECO:0000313" key="2">
    <source>
        <dbReference type="EMBL" id="CAF4513518.1"/>
    </source>
</evidence>
<feature type="non-terminal residue" evidence="2">
    <location>
        <position position="1"/>
    </location>
</feature>
<keyword evidence="1" id="KW-0812">Transmembrane</keyword>
<feature type="transmembrane region" description="Helical" evidence="1">
    <location>
        <begin position="26"/>
        <end position="45"/>
    </location>
</feature>
<keyword evidence="3" id="KW-1185">Reference proteome</keyword>
<reference evidence="2" key="1">
    <citation type="submission" date="2021-02" db="EMBL/GenBank/DDBJ databases">
        <authorList>
            <person name="Nowell W R."/>
        </authorList>
    </citation>
    <scope>NUCLEOTIDE SEQUENCE</scope>
</reference>
<evidence type="ECO:0000256" key="1">
    <source>
        <dbReference type="SAM" id="Phobius"/>
    </source>
</evidence>
<dbReference type="EMBL" id="CAJOBG010055167">
    <property type="protein sequence ID" value="CAF4513518.1"/>
    <property type="molecule type" value="Genomic_DNA"/>
</dbReference>
<name>A0A820W986_9BILA</name>
<accession>A0A820W986</accession>
<keyword evidence="1" id="KW-1133">Transmembrane helix</keyword>
<organism evidence="2 3">
    <name type="scientific">Rotaria magnacalcarata</name>
    <dbReference type="NCBI Taxonomy" id="392030"/>
    <lineage>
        <taxon>Eukaryota</taxon>
        <taxon>Metazoa</taxon>
        <taxon>Spiralia</taxon>
        <taxon>Gnathifera</taxon>
        <taxon>Rotifera</taxon>
        <taxon>Eurotatoria</taxon>
        <taxon>Bdelloidea</taxon>
        <taxon>Philodinida</taxon>
        <taxon>Philodinidae</taxon>
        <taxon>Rotaria</taxon>
    </lineage>
</organism>
<proteinExistence type="predicted"/>
<comment type="caution">
    <text evidence="2">The sequence shown here is derived from an EMBL/GenBank/DDBJ whole genome shotgun (WGS) entry which is preliminary data.</text>
</comment>
<keyword evidence="1" id="KW-0472">Membrane</keyword>